<dbReference type="Proteomes" id="UP000295706">
    <property type="component" value="Unassembled WGS sequence"/>
</dbReference>
<protein>
    <recommendedName>
        <fullName evidence="3">4-amino-4-deoxychorismate lyase</fullName>
    </recommendedName>
</protein>
<dbReference type="Gene3D" id="3.20.10.10">
    <property type="entry name" value="D-amino Acid Aminotransferase, subunit A, domain 2"/>
    <property type="match status" value="1"/>
</dbReference>
<gene>
    <name evidence="1" type="ORF">EZE20_15065</name>
</gene>
<dbReference type="Pfam" id="PF01063">
    <property type="entry name" value="Aminotran_4"/>
    <property type="match status" value="1"/>
</dbReference>
<dbReference type="EMBL" id="SMJU01000009">
    <property type="protein sequence ID" value="TDB63622.1"/>
    <property type="molecule type" value="Genomic_DNA"/>
</dbReference>
<dbReference type="InterPro" id="IPR043132">
    <property type="entry name" value="BCAT-like_C"/>
</dbReference>
<dbReference type="InterPro" id="IPR001544">
    <property type="entry name" value="Aminotrans_IV"/>
</dbReference>
<proteinExistence type="predicted"/>
<evidence type="ECO:0000313" key="1">
    <source>
        <dbReference type="EMBL" id="TDB63622.1"/>
    </source>
</evidence>
<evidence type="ECO:0008006" key="3">
    <source>
        <dbReference type="Google" id="ProtNLM"/>
    </source>
</evidence>
<organism evidence="1 2">
    <name type="scientific">Arundinibacter roseus</name>
    <dbReference type="NCBI Taxonomy" id="2070510"/>
    <lineage>
        <taxon>Bacteria</taxon>
        <taxon>Pseudomonadati</taxon>
        <taxon>Bacteroidota</taxon>
        <taxon>Cytophagia</taxon>
        <taxon>Cytophagales</taxon>
        <taxon>Spirosomataceae</taxon>
        <taxon>Arundinibacter</taxon>
    </lineage>
</organism>
<dbReference type="InterPro" id="IPR043131">
    <property type="entry name" value="BCAT-like_N"/>
</dbReference>
<sequence length="203" mass="23680">MPHLPLCIETICVKNRQWSDLLPWHQARMNRTRAEIWGEKQAIFLTDFLPIPEELSVDTHKCRIIYGSQILRAEWEKYERRPIKSIRVVEDNSINYSYKYQDRESLQSLFEKRSSCDDVLIVKNGCITDTSYANVAFFDGSIWQTPHVPLLPGTRRADLLDKGIIETAAITIPDLSRYSHIRLLNAMMDWDESPLLPIQALQY</sequence>
<dbReference type="AlphaFoldDB" id="A0A4R4KAD4"/>
<name>A0A4R4KAD4_9BACT</name>
<keyword evidence="2" id="KW-1185">Reference proteome</keyword>
<reference evidence="1 2" key="1">
    <citation type="submission" date="2019-02" db="EMBL/GenBank/DDBJ databases">
        <title>Arundinibacter roseus gen. nov., sp. nov., a new member of the family Cytophagaceae.</title>
        <authorList>
            <person name="Szuroczki S."/>
            <person name="Khayer B."/>
            <person name="Sproer C."/>
            <person name="Toumi M."/>
            <person name="Szabo A."/>
            <person name="Felfoldi T."/>
            <person name="Schumann P."/>
            <person name="Toth E."/>
        </authorList>
    </citation>
    <scope>NUCLEOTIDE SEQUENCE [LARGE SCALE GENOMIC DNA]</scope>
    <source>
        <strain evidence="1 2">DMA-k-7a</strain>
    </source>
</reference>
<dbReference type="InterPro" id="IPR036038">
    <property type="entry name" value="Aminotransferase-like"/>
</dbReference>
<comment type="caution">
    <text evidence="1">The sequence shown here is derived from an EMBL/GenBank/DDBJ whole genome shotgun (WGS) entry which is preliminary data.</text>
</comment>
<dbReference type="SUPFAM" id="SSF56752">
    <property type="entry name" value="D-aminoacid aminotransferase-like PLP-dependent enzymes"/>
    <property type="match status" value="1"/>
</dbReference>
<dbReference type="GO" id="GO:0003824">
    <property type="term" value="F:catalytic activity"/>
    <property type="evidence" value="ECO:0007669"/>
    <property type="project" value="InterPro"/>
</dbReference>
<dbReference type="OrthoDB" id="1148709at2"/>
<accession>A0A4R4KAD4</accession>
<dbReference type="RefSeq" id="WP_132119110.1">
    <property type="nucleotide sequence ID" value="NZ_SMJU01000009.1"/>
</dbReference>
<dbReference type="Gene3D" id="3.30.470.10">
    <property type="match status" value="1"/>
</dbReference>
<evidence type="ECO:0000313" key="2">
    <source>
        <dbReference type="Proteomes" id="UP000295706"/>
    </source>
</evidence>